<name>Q57257_OENOE</name>
<accession>Q57257</accession>
<keyword evidence="1" id="KW-0614">Plasmid</keyword>
<sequence length="134" mass="16265">MIKIKQEILNKINKDSDNFIRTHKQHISRFVFDNNSDELELSFKEPYYRLNYEDENYVKHAYKNNDKKLIERVGLCYRVDNVNNQNTKSIFFQAYYYLEGDNEDKITVMYSKNAYRYQNGINITKTIGHQEHIY</sequence>
<protein>
    <submittedName>
        <fullName evidence="1">L.oenos plasmid p4028 ORF1, ORF2, ORF3, ORF4, ORF5 genes</fullName>
    </submittedName>
</protein>
<geneLocation type="plasmid" evidence="1">
    <name>p4028</name>
</geneLocation>
<reference evidence="1" key="1">
    <citation type="journal article" date="1996" name="Plasmid">
        <title>Nucleotide sequence of plasmid p4028, a cryptic plasmid from Leuconostoc oenos.</title>
        <authorList>
            <person name="Zuniga M."/>
            <person name="Pardo I."/>
            <person name="Ferrer S."/>
        </authorList>
    </citation>
    <scope>NUCLEOTIDE SEQUENCE</scope>
    <source>
        <strain evidence="1">CECT 4028</strain>
        <plasmid evidence="1">p4028</plasmid>
    </source>
</reference>
<dbReference type="EMBL" id="Z29976">
    <property type="protein sequence ID" value="CAA82864.1"/>
    <property type="molecule type" value="Genomic_DNA"/>
</dbReference>
<proteinExistence type="predicted"/>
<evidence type="ECO:0000313" key="1">
    <source>
        <dbReference type="EMBL" id="CAA82864.1"/>
    </source>
</evidence>
<dbReference type="RefSeq" id="WP_032488610.1">
    <property type="nucleotide sequence ID" value="NZ_MLMC01000156.1"/>
</dbReference>
<dbReference type="EMBL" id="L28806">
    <property type="protein sequence ID" value="AAB50431.1"/>
    <property type="molecule type" value="Genomic_DNA"/>
</dbReference>
<organism evidence="1">
    <name type="scientific">Oenococcus oeni</name>
    <name type="common">Leuconostoc oenos</name>
    <dbReference type="NCBI Taxonomy" id="1247"/>
    <lineage>
        <taxon>Bacteria</taxon>
        <taxon>Bacillati</taxon>
        <taxon>Bacillota</taxon>
        <taxon>Bacilli</taxon>
        <taxon>Lactobacillales</taxon>
        <taxon>Lactobacillaceae</taxon>
        <taxon>Oenococcus</taxon>
    </lineage>
</organism>
<dbReference type="AlphaFoldDB" id="Q57257"/>
<dbReference type="PIR" id="S42040">
    <property type="entry name" value="S42040"/>
</dbReference>